<sequence>MVRGHQPIKREMEVANWTKTIRLNSFGKLITDYVLFQVGCLYVSLQPLTRVSEFVCPGYTLAYSSHLSWLELSSTLTYRIR</sequence>
<dbReference type="AlphaFoldDB" id="A0AAN9R1F5"/>
<dbReference type="Proteomes" id="UP001374584">
    <property type="component" value="Unassembled WGS sequence"/>
</dbReference>
<dbReference type="EMBL" id="JAYMYR010000006">
    <property type="protein sequence ID" value="KAK7355757.1"/>
    <property type="molecule type" value="Genomic_DNA"/>
</dbReference>
<gene>
    <name evidence="1" type="ORF">VNO80_15019</name>
</gene>
<reference evidence="1 2" key="1">
    <citation type="submission" date="2024-01" db="EMBL/GenBank/DDBJ databases">
        <title>The genomes of 5 underutilized Papilionoideae crops provide insights into root nodulation and disease resistanc.</title>
        <authorList>
            <person name="Jiang F."/>
        </authorList>
    </citation>
    <scope>NUCLEOTIDE SEQUENCE [LARGE SCALE GENOMIC DNA]</scope>
    <source>
        <strain evidence="1">JINMINGXINNONG_FW02</strain>
        <tissue evidence="1">Leaves</tissue>
    </source>
</reference>
<organism evidence="1 2">
    <name type="scientific">Phaseolus coccineus</name>
    <name type="common">Scarlet runner bean</name>
    <name type="synonym">Phaseolus multiflorus</name>
    <dbReference type="NCBI Taxonomy" id="3886"/>
    <lineage>
        <taxon>Eukaryota</taxon>
        <taxon>Viridiplantae</taxon>
        <taxon>Streptophyta</taxon>
        <taxon>Embryophyta</taxon>
        <taxon>Tracheophyta</taxon>
        <taxon>Spermatophyta</taxon>
        <taxon>Magnoliopsida</taxon>
        <taxon>eudicotyledons</taxon>
        <taxon>Gunneridae</taxon>
        <taxon>Pentapetalae</taxon>
        <taxon>rosids</taxon>
        <taxon>fabids</taxon>
        <taxon>Fabales</taxon>
        <taxon>Fabaceae</taxon>
        <taxon>Papilionoideae</taxon>
        <taxon>50 kb inversion clade</taxon>
        <taxon>NPAAA clade</taxon>
        <taxon>indigoferoid/millettioid clade</taxon>
        <taxon>Phaseoleae</taxon>
        <taxon>Phaseolus</taxon>
    </lineage>
</organism>
<evidence type="ECO:0000313" key="1">
    <source>
        <dbReference type="EMBL" id="KAK7355757.1"/>
    </source>
</evidence>
<accession>A0AAN9R1F5</accession>
<protein>
    <submittedName>
        <fullName evidence="1">Uncharacterized protein</fullName>
    </submittedName>
</protein>
<name>A0AAN9R1F5_PHACN</name>
<proteinExistence type="predicted"/>
<evidence type="ECO:0000313" key="2">
    <source>
        <dbReference type="Proteomes" id="UP001374584"/>
    </source>
</evidence>
<keyword evidence="2" id="KW-1185">Reference proteome</keyword>
<comment type="caution">
    <text evidence="1">The sequence shown here is derived from an EMBL/GenBank/DDBJ whole genome shotgun (WGS) entry which is preliminary data.</text>
</comment>